<dbReference type="Pfam" id="PF00111">
    <property type="entry name" value="Fer2"/>
    <property type="match status" value="1"/>
</dbReference>
<dbReference type="Proteomes" id="UP000283458">
    <property type="component" value="Unassembled WGS sequence"/>
</dbReference>
<gene>
    <name evidence="2" type="ORF">D3877_03550</name>
</gene>
<dbReference type="CDD" id="cd00207">
    <property type="entry name" value="fer2"/>
    <property type="match status" value="1"/>
</dbReference>
<evidence type="ECO:0000313" key="2">
    <source>
        <dbReference type="EMBL" id="RJF83729.1"/>
    </source>
</evidence>
<dbReference type="InterPro" id="IPR001041">
    <property type="entry name" value="2Fe-2S_ferredoxin-type"/>
</dbReference>
<dbReference type="OrthoDB" id="9793027at2"/>
<name>A0A418W194_9PROT</name>
<dbReference type="RefSeq" id="WP_119829370.1">
    <property type="nucleotide sequence ID" value="NZ_QYUL01000001.1"/>
</dbReference>
<accession>A0A418W194</accession>
<comment type="caution">
    <text evidence="2">The sequence shown here is derived from an EMBL/GenBank/DDBJ whole genome shotgun (WGS) entry which is preliminary data.</text>
</comment>
<organism evidence="2 3">
    <name type="scientific">Azospirillum cavernae</name>
    <dbReference type="NCBI Taxonomy" id="2320860"/>
    <lineage>
        <taxon>Bacteria</taxon>
        <taxon>Pseudomonadati</taxon>
        <taxon>Pseudomonadota</taxon>
        <taxon>Alphaproteobacteria</taxon>
        <taxon>Rhodospirillales</taxon>
        <taxon>Azospirillaceae</taxon>
        <taxon>Azospirillum</taxon>
    </lineage>
</organism>
<evidence type="ECO:0000313" key="3">
    <source>
        <dbReference type="Proteomes" id="UP000283458"/>
    </source>
</evidence>
<proteinExistence type="predicted"/>
<keyword evidence="3" id="KW-1185">Reference proteome</keyword>
<dbReference type="InterPro" id="IPR036010">
    <property type="entry name" value="2Fe-2S_ferredoxin-like_sf"/>
</dbReference>
<dbReference type="EMBL" id="QYUL01000001">
    <property type="protein sequence ID" value="RJF83729.1"/>
    <property type="molecule type" value="Genomic_DNA"/>
</dbReference>
<dbReference type="PROSITE" id="PS00197">
    <property type="entry name" value="2FE2S_FER_1"/>
    <property type="match status" value="1"/>
</dbReference>
<dbReference type="AlphaFoldDB" id="A0A418W194"/>
<evidence type="ECO:0000259" key="1">
    <source>
        <dbReference type="PROSITE" id="PS51085"/>
    </source>
</evidence>
<sequence length="129" mass="14037">MATVTFAGPTLPKDVTVYAIAGDTSTLLALAKKNNITIPFQCQDGECGSCLVKVTYLDGKTPMAIHLTEKEKVTLSVNGKLTKDLLAQAEVNDRPPPYRLACQFIVRDENIRIEFSGEPGVEPELRKSA</sequence>
<dbReference type="Gene3D" id="3.10.20.30">
    <property type="match status" value="1"/>
</dbReference>
<dbReference type="InterPro" id="IPR006058">
    <property type="entry name" value="2Fe2S_fd_BS"/>
</dbReference>
<dbReference type="InterPro" id="IPR012675">
    <property type="entry name" value="Beta-grasp_dom_sf"/>
</dbReference>
<dbReference type="PROSITE" id="PS51085">
    <property type="entry name" value="2FE2S_FER_2"/>
    <property type="match status" value="1"/>
</dbReference>
<feature type="domain" description="2Fe-2S ferredoxin-type" evidence="1">
    <location>
        <begin position="2"/>
        <end position="119"/>
    </location>
</feature>
<dbReference type="SUPFAM" id="SSF54292">
    <property type="entry name" value="2Fe-2S ferredoxin-like"/>
    <property type="match status" value="1"/>
</dbReference>
<dbReference type="GO" id="GO:0051537">
    <property type="term" value="F:2 iron, 2 sulfur cluster binding"/>
    <property type="evidence" value="ECO:0007669"/>
    <property type="project" value="InterPro"/>
</dbReference>
<protein>
    <submittedName>
        <fullName evidence="2">(2Fe-2S)-binding protein</fullName>
    </submittedName>
</protein>
<reference evidence="2 3" key="1">
    <citation type="submission" date="2018-09" db="EMBL/GenBank/DDBJ databases">
        <authorList>
            <person name="Zhu H."/>
        </authorList>
    </citation>
    <scope>NUCLEOTIDE SEQUENCE [LARGE SCALE GENOMIC DNA]</scope>
    <source>
        <strain evidence="2 3">K2W22B-5</strain>
    </source>
</reference>